<evidence type="ECO:0000256" key="1">
    <source>
        <dbReference type="ARBA" id="ARBA00001947"/>
    </source>
</evidence>
<keyword evidence="5" id="KW-0479">Metal-binding</keyword>
<dbReference type="HAMAP" id="MF_00049_A">
    <property type="entry name" value="Leu_tRNA_synth_A"/>
    <property type="match status" value="1"/>
</dbReference>
<keyword evidence="8 11" id="KW-0067">ATP-binding</keyword>
<evidence type="ECO:0000256" key="8">
    <source>
        <dbReference type="ARBA" id="ARBA00022840"/>
    </source>
</evidence>
<feature type="binding site" evidence="11">
    <location>
        <position position="653"/>
    </location>
    <ligand>
        <name>ATP</name>
        <dbReference type="ChEBI" id="CHEBI:30616"/>
    </ligand>
</feature>
<dbReference type="Gene3D" id="1.10.730.10">
    <property type="entry name" value="Isoleucyl-tRNA Synthetase, Domain 1"/>
    <property type="match status" value="1"/>
</dbReference>
<comment type="similarity">
    <text evidence="2 11 12">Belongs to the class-I aminoacyl-tRNA synthetase family.</text>
</comment>
<dbReference type="Gene3D" id="3.90.740.10">
    <property type="entry name" value="Valyl/Leucyl/Isoleucyl-tRNA synthetase, editing domain"/>
    <property type="match status" value="1"/>
</dbReference>
<feature type="short sequence motif" description="'HIGH' region" evidence="11">
    <location>
        <begin position="46"/>
        <end position="56"/>
    </location>
</feature>
<dbReference type="Gene3D" id="1.10.10.720">
    <property type="entry name" value="leucyl-tRNA synthetase"/>
    <property type="match status" value="1"/>
</dbReference>
<dbReference type="InterPro" id="IPR009080">
    <property type="entry name" value="tRNAsynth_Ia_anticodon-bd"/>
</dbReference>
<evidence type="ECO:0000256" key="2">
    <source>
        <dbReference type="ARBA" id="ARBA00005594"/>
    </source>
</evidence>
<dbReference type="InterPro" id="IPR004493">
    <property type="entry name" value="Leu-tRNA-synth_Ia_arc/euk"/>
</dbReference>
<comment type="caution">
    <text evidence="17">The sequence shown here is derived from an EMBL/GenBank/DDBJ whole genome shotgun (WGS) entry which is preliminary data.</text>
</comment>
<dbReference type="EMBL" id="DTLS01000038">
    <property type="protein sequence ID" value="HGZ59835.1"/>
    <property type="molecule type" value="Genomic_DNA"/>
</dbReference>
<keyword evidence="7" id="KW-0862">Zinc</keyword>
<gene>
    <name evidence="11 17" type="primary">leuS</name>
    <name evidence="17" type="ORF">ENW83_01325</name>
</gene>
<evidence type="ECO:0000256" key="9">
    <source>
        <dbReference type="ARBA" id="ARBA00022917"/>
    </source>
</evidence>
<evidence type="ECO:0000256" key="7">
    <source>
        <dbReference type="ARBA" id="ARBA00022833"/>
    </source>
</evidence>
<protein>
    <recommendedName>
        <fullName evidence="11">Leucine--tRNA ligase</fullName>
        <ecNumber evidence="11">6.1.1.4</ecNumber>
    </recommendedName>
    <alternativeName>
        <fullName evidence="11">Leucyl-tRNA synthetase</fullName>
        <shortName evidence="11">LeuRS</shortName>
    </alternativeName>
</protein>
<comment type="cofactor">
    <cofactor evidence="1">
        <name>Zn(2+)</name>
        <dbReference type="ChEBI" id="CHEBI:29105"/>
    </cofactor>
</comment>
<evidence type="ECO:0000256" key="10">
    <source>
        <dbReference type="ARBA" id="ARBA00023146"/>
    </source>
</evidence>
<dbReference type="Pfam" id="PF00133">
    <property type="entry name" value="tRNA-synt_1"/>
    <property type="match status" value="1"/>
</dbReference>
<organism evidence="17">
    <name type="scientific">Fervidicoccus fontis</name>
    <dbReference type="NCBI Taxonomy" id="683846"/>
    <lineage>
        <taxon>Archaea</taxon>
        <taxon>Thermoproteota</taxon>
        <taxon>Thermoprotei</taxon>
        <taxon>Fervidicoccales</taxon>
        <taxon>Fervidicoccaceae</taxon>
        <taxon>Fervidicoccus</taxon>
    </lineage>
</organism>
<dbReference type="InterPro" id="IPR032678">
    <property type="entry name" value="tRNA-synt_1_cat_dom"/>
</dbReference>
<dbReference type="GO" id="GO:0005524">
    <property type="term" value="F:ATP binding"/>
    <property type="evidence" value="ECO:0007669"/>
    <property type="project" value="UniProtKB-UniRule"/>
</dbReference>
<feature type="domain" description="Methionyl/Valyl/Leucyl/Isoleucyl-tRNA synthetase anticodon-binding" evidence="16">
    <location>
        <begin position="725"/>
        <end position="852"/>
    </location>
</feature>
<dbReference type="InterPro" id="IPR002300">
    <property type="entry name" value="aa-tRNA-synth_Ia"/>
</dbReference>
<dbReference type="InterPro" id="IPR001412">
    <property type="entry name" value="aa-tRNA-synth_I_CS"/>
</dbReference>
<accession>A0A7J3SKP7</accession>
<evidence type="ECO:0000259" key="15">
    <source>
        <dbReference type="Pfam" id="PF01406"/>
    </source>
</evidence>
<dbReference type="InterPro" id="IPR013155">
    <property type="entry name" value="M/V/L/I-tRNA-synth_anticd-bd"/>
</dbReference>
<keyword evidence="6 11" id="KW-0547">Nucleotide-binding</keyword>
<dbReference type="GO" id="GO:0004823">
    <property type="term" value="F:leucine-tRNA ligase activity"/>
    <property type="evidence" value="ECO:0007669"/>
    <property type="project" value="UniProtKB-UniRule"/>
</dbReference>
<dbReference type="GO" id="GO:0005737">
    <property type="term" value="C:cytoplasm"/>
    <property type="evidence" value="ECO:0007669"/>
    <property type="project" value="UniProtKB-SubCell"/>
</dbReference>
<evidence type="ECO:0000259" key="16">
    <source>
        <dbReference type="Pfam" id="PF08264"/>
    </source>
</evidence>
<feature type="coiled-coil region" evidence="13">
    <location>
        <begin position="91"/>
        <end position="118"/>
    </location>
</feature>
<evidence type="ECO:0000256" key="3">
    <source>
        <dbReference type="ARBA" id="ARBA00022490"/>
    </source>
</evidence>
<evidence type="ECO:0000256" key="12">
    <source>
        <dbReference type="RuleBase" id="RU363035"/>
    </source>
</evidence>
<evidence type="ECO:0000256" key="11">
    <source>
        <dbReference type="HAMAP-Rule" id="MF_00049"/>
    </source>
</evidence>
<dbReference type="GO" id="GO:0046872">
    <property type="term" value="F:metal ion binding"/>
    <property type="evidence" value="ECO:0007669"/>
    <property type="project" value="UniProtKB-KW"/>
</dbReference>
<dbReference type="NCBIfam" id="TIGR00395">
    <property type="entry name" value="leuS_arch"/>
    <property type="match status" value="1"/>
</dbReference>
<keyword evidence="10 11" id="KW-0030">Aminoacyl-tRNA synthetase</keyword>
<keyword evidence="13" id="KW-0175">Coiled coil</keyword>
<dbReference type="InterPro" id="IPR014729">
    <property type="entry name" value="Rossmann-like_a/b/a_fold"/>
</dbReference>
<sequence length="975" mass="112925">MSAQEGFSSFDIEISRKWSKYWEENRLYEADPKLDKKKFYLTAAYPYPNAPLHLGHGRTYLIPDIVARYKRMRGYNVLFPMAFHFTGTPILTATESLLKREENLIKEYRELYEVSEEDIEKIKTPHDLASYFKNRAENDMKNYLLSIDWRRKFTTVDPEYKSFIRWQFAKLKEKNYIVKGTHPVGWCPKHQMPVGMHDTKGDVEPEIEEFTLIFFLGDDGVIFPAATLRPETVFGAVNLWVNPASEYVIANIDGKEMILSSKAYRKITFQKSKVEPPKVTIKGEELVGRLVLNPITRKKVPVLPASFVDEDYGTGVVMSVPAHAPYDYVALMELRSLGKIQGWKGELPEISPLKVISLNGYSEFPAADVVKSMGIKSTSQRDLLEKATKDLYFKEYSNGLIDKRVVELAGYKEIEEFASSLVGRSVKEARELVTSFLKNMGKADSFYEIANKPVYCRCGTEIVVKVVENQWFIDYENEEWKKEVRRAFNEKIEVIPEEYKSWFMNVIDWLKKRACARSRGMGTSLPWDESWIIESLSDSTIYMAFYTVILKIRELSIQAEKLDEKFWDYIFLGKGSEAELSEKLGIDREKIRSIREEFLYWYPLDNRHSGKDLVPNHLTFMVFNHVAVFPEELWPKRIVVNGHIMVEGEKMSKSLGNFIPLFKAIREVGPNSLRLALTYSAEIGNDANYGREIVPVVHDRLKKIAEIIDEIQKHDGMDADFGPLEKWITSAFRRRVAAATEAMEKYAFREASIEIYFKVEQDLRRYLSAVNIPNWAILKEIAEQWTKLMVPITPAFAEELWHRLKRKGSVTIEEWPSAENMKYYPEEELAVLLVDRIEEDVENIKRALKREPKGVVIVTADSQKWEVVSKIFSMFKNGSQAKDLVKEIAKAKLGQNPNEAASFLYELYQSLPKDLRDFVAGTKFEEFELLNQLSILLSRELKLDVKVLNEQDKEASQHILRRKPMPLRPAINLMF</sequence>
<feature type="short sequence motif" description="'KMSKS' region" evidence="11">
    <location>
        <begin position="650"/>
        <end position="654"/>
    </location>
</feature>
<dbReference type="AlphaFoldDB" id="A0A7J3SKP7"/>
<dbReference type="InterPro" id="IPR009008">
    <property type="entry name" value="Val/Leu/Ile-tRNA-synth_edit"/>
</dbReference>
<dbReference type="InterPro" id="IPR020791">
    <property type="entry name" value="Leu-tRNA-lgase_arc"/>
</dbReference>
<feature type="domain" description="Aminoacyl-tRNA synthetase class Ia" evidence="14">
    <location>
        <begin position="18"/>
        <end position="526"/>
    </location>
</feature>
<evidence type="ECO:0000256" key="6">
    <source>
        <dbReference type="ARBA" id="ARBA00022741"/>
    </source>
</evidence>
<dbReference type="Gene3D" id="3.40.50.620">
    <property type="entry name" value="HUPs"/>
    <property type="match status" value="1"/>
</dbReference>
<evidence type="ECO:0000256" key="5">
    <source>
        <dbReference type="ARBA" id="ARBA00022723"/>
    </source>
</evidence>
<proteinExistence type="inferred from homology"/>
<dbReference type="SUPFAM" id="SSF50677">
    <property type="entry name" value="ValRS/IleRS/LeuRS editing domain"/>
    <property type="match status" value="1"/>
</dbReference>
<dbReference type="PANTHER" id="PTHR45794:SF1">
    <property type="entry name" value="LEUCINE--TRNA LIGASE, CYTOPLASMIC"/>
    <property type="match status" value="1"/>
</dbReference>
<dbReference type="GO" id="GO:0006429">
    <property type="term" value="P:leucyl-tRNA aminoacylation"/>
    <property type="evidence" value="ECO:0007669"/>
    <property type="project" value="UniProtKB-UniRule"/>
</dbReference>
<comment type="catalytic activity">
    <reaction evidence="11">
        <text>tRNA(Leu) + L-leucine + ATP = L-leucyl-tRNA(Leu) + AMP + diphosphate</text>
        <dbReference type="Rhea" id="RHEA:11688"/>
        <dbReference type="Rhea" id="RHEA-COMP:9613"/>
        <dbReference type="Rhea" id="RHEA-COMP:9622"/>
        <dbReference type="ChEBI" id="CHEBI:30616"/>
        <dbReference type="ChEBI" id="CHEBI:33019"/>
        <dbReference type="ChEBI" id="CHEBI:57427"/>
        <dbReference type="ChEBI" id="CHEBI:78442"/>
        <dbReference type="ChEBI" id="CHEBI:78494"/>
        <dbReference type="ChEBI" id="CHEBI:456215"/>
        <dbReference type="EC" id="6.1.1.4"/>
    </reaction>
</comment>
<keyword evidence="4 11" id="KW-0436">Ligase</keyword>
<keyword evidence="3 11" id="KW-0963">Cytoplasm</keyword>
<dbReference type="PROSITE" id="PS00178">
    <property type="entry name" value="AA_TRNA_LIGASE_I"/>
    <property type="match status" value="1"/>
</dbReference>
<keyword evidence="9 11" id="KW-0648">Protein biosynthesis</keyword>
<dbReference type="Gene3D" id="3.30.2320.20">
    <property type="entry name" value="Class I aminoacyl-tRNA synthetases (RS)"/>
    <property type="match status" value="1"/>
</dbReference>
<evidence type="ECO:0000256" key="4">
    <source>
        <dbReference type="ARBA" id="ARBA00022598"/>
    </source>
</evidence>
<feature type="domain" description="tRNA synthetases class I catalytic" evidence="15">
    <location>
        <begin position="605"/>
        <end position="678"/>
    </location>
</feature>
<evidence type="ECO:0000259" key="14">
    <source>
        <dbReference type="Pfam" id="PF00133"/>
    </source>
</evidence>
<dbReference type="SUPFAM" id="SSF47323">
    <property type="entry name" value="Anticodon-binding domain of a subclass of class I aminoacyl-tRNA synthetases"/>
    <property type="match status" value="1"/>
</dbReference>
<dbReference type="Pfam" id="PF01406">
    <property type="entry name" value="tRNA-synt_1e"/>
    <property type="match status" value="1"/>
</dbReference>
<evidence type="ECO:0000256" key="13">
    <source>
        <dbReference type="SAM" id="Coils"/>
    </source>
</evidence>
<name>A0A7J3SKP7_9CREN</name>
<dbReference type="PANTHER" id="PTHR45794">
    <property type="entry name" value="LEUCYL-TRNA SYNTHETASE"/>
    <property type="match status" value="1"/>
</dbReference>
<evidence type="ECO:0000313" key="17">
    <source>
        <dbReference type="EMBL" id="HGZ59835.1"/>
    </source>
</evidence>
<reference evidence="17" key="1">
    <citation type="journal article" date="2020" name="mSystems">
        <title>Genome- and Community-Level Interaction Insights into Carbon Utilization and Element Cycling Functions of Hydrothermarchaeota in Hydrothermal Sediment.</title>
        <authorList>
            <person name="Zhou Z."/>
            <person name="Liu Y."/>
            <person name="Xu W."/>
            <person name="Pan J."/>
            <person name="Luo Z.H."/>
            <person name="Li M."/>
        </authorList>
    </citation>
    <scope>NUCLEOTIDE SEQUENCE [LARGE SCALE GENOMIC DNA]</scope>
    <source>
        <strain evidence="17">SpSt-885</strain>
    </source>
</reference>
<dbReference type="Pfam" id="PF08264">
    <property type="entry name" value="Anticodon_1"/>
    <property type="match status" value="1"/>
</dbReference>
<dbReference type="EC" id="6.1.1.4" evidence="11"/>
<dbReference type="SUPFAM" id="SSF52374">
    <property type="entry name" value="Nucleotidylyl transferase"/>
    <property type="match status" value="1"/>
</dbReference>
<dbReference type="NCBIfam" id="NF008957">
    <property type="entry name" value="PRK12300.1"/>
    <property type="match status" value="1"/>
</dbReference>
<dbReference type="GO" id="GO:0002161">
    <property type="term" value="F:aminoacyl-tRNA deacylase activity"/>
    <property type="evidence" value="ECO:0007669"/>
    <property type="project" value="InterPro"/>
</dbReference>
<comment type="subcellular location">
    <subcellularLocation>
        <location evidence="11">Cytoplasm</location>
    </subcellularLocation>
</comment>